<evidence type="ECO:0000256" key="3">
    <source>
        <dbReference type="ARBA" id="ARBA00022692"/>
    </source>
</evidence>
<reference evidence="8" key="1">
    <citation type="submission" date="2013-08" db="EMBL/GenBank/DDBJ databases">
        <authorList>
            <person name="Mendez C."/>
            <person name="Richter M."/>
            <person name="Ferrer M."/>
            <person name="Sanchez J."/>
        </authorList>
    </citation>
    <scope>NUCLEOTIDE SEQUENCE</scope>
</reference>
<evidence type="ECO:0000256" key="6">
    <source>
        <dbReference type="SAM" id="Phobius"/>
    </source>
</evidence>
<accession>T1BHI1</accession>
<proteinExistence type="predicted"/>
<sequence length="212" mass="23666">MITTFVFSILNLSHTFGAFVEAHASWAYLIMFLTLFAETGLVIVPFLPGDSLVLITGTLAAQATLNPFWSILALLAGAVAGNISNFWIGFWVGPKVFHYEESRWFNPAHLHQAHGYFQRYGGATLIIGRLIPIVRTFAPFVAGIGRMNFFRFLIYTVLGGAIWIGLLFGAGFYFGNVPWIREHLIWGTLAIIVASMIPVGWHLVHRRTRPVT</sequence>
<evidence type="ECO:0000256" key="5">
    <source>
        <dbReference type="ARBA" id="ARBA00023136"/>
    </source>
</evidence>
<feature type="transmembrane region" description="Helical" evidence="6">
    <location>
        <begin position="68"/>
        <end position="92"/>
    </location>
</feature>
<keyword evidence="5 6" id="KW-0472">Membrane</keyword>
<evidence type="ECO:0000259" key="7">
    <source>
        <dbReference type="Pfam" id="PF09335"/>
    </source>
</evidence>
<feature type="domain" description="VTT" evidence="7">
    <location>
        <begin position="48"/>
        <end position="171"/>
    </location>
</feature>
<keyword evidence="2" id="KW-1003">Cell membrane</keyword>
<evidence type="ECO:0000256" key="1">
    <source>
        <dbReference type="ARBA" id="ARBA00004651"/>
    </source>
</evidence>
<dbReference type="GO" id="GO:0005886">
    <property type="term" value="C:plasma membrane"/>
    <property type="evidence" value="ECO:0007669"/>
    <property type="project" value="UniProtKB-SubCell"/>
</dbReference>
<name>T1BHI1_9ZZZZ</name>
<evidence type="ECO:0000256" key="2">
    <source>
        <dbReference type="ARBA" id="ARBA00022475"/>
    </source>
</evidence>
<comment type="caution">
    <text evidence="8">The sequence shown here is derived from an EMBL/GenBank/DDBJ whole genome shotgun (WGS) entry which is preliminary data.</text>
</comment>
<gene>
    <name evidence="8" type="ORF">B1B_10670</name>
</gene>
<dbReference type="AlphaFoldDB" id="T1BHI1"/>
<reference evidence="8" key="2">
    <citation type="journal article" date="2014" name="ISME J.">
        <title>Microbial stratification in low pH oxic and suboxic macroscopic growths along an acid mine drainage.</title>
        <authorList>
            <person name="Mendez-Garcia C."/>
            <person name="Mesa V."/>
            <person name="Sprenger R.R."/>
            <person name="Richter M."/>
            <person name="Diez M.S."/>
            <person name="Solano J."/>
            <person name="Bargiela R."/>
            <person name="Golyshina O.V."/>
            <person name="Manteca A."/>
            <person name="Ramos J.L."/>
            <person name="Gallego J.R."/>
            <person name="Llorente I."/>
            <person name="Martins Dos Santos V.A."/>
            <person name="Jensen O.N."/>
            <person name="Pelaez A.I."/>
            <person name="Sanchez J."/>
            <person name="Ferrer M."/>
        </authorList>
    </citation>
    <scope>NUCLEOTIDE SEQUENCE</scope>
</reference>
<dbReference type="EMBL" id="AUZY01006948">
    <property type="protein sequence ID" value="EQD52564.1"/>
    <property type="molecule type" value="Genomic_DNA"/>
</dbReference>
<feature type="transmembrane region" description="Helical" evidence="6">
    <location>
        <begin position="25"/>
        <end position="47"/>
    </location>
</feature>
<dbReference type="Pfam" id="PF09335">
    <property type="entry name" value="VTT_dom"/>
    <property type="match status" value="1"/>
</dbReference>
<dbReference type="InterPro" id="IPR032818">
    <property type="entry name" value="DedA-like"/>
</dbReference>
<organism evidence="8">
    <name type="scientific">mine drainage metagenome</name>
    <dbReference type="NCBI Taxonomy" id="410659"/>
    <lineage>
        <taxon>unclassified sequences</taxon>
        <taxon>metagenomes</taxon>
        <taxon>ecological metagenomes</taxon>
    </lineage>
</organism>
<dbReference type="InterPro" id="IPR032816">
    <property type="entry name" value="VTT_dom"/>
</dbReference>
<dbReference type="PANTHER" id="PTHR30353">
    <property type="entry name" value="INNER MEMBRANE PROTEIN DEDA-RELATED"/>
    <property type="match status" value="1"/>
</dbReference>
<comment type="subcellular location">
    <subcellularLocation>
        <location evidence="1">Cell membrane</location>
        <topology evidence="1">Multi-pass membrane protein</topology>
    </subcellularLocation>
</comment>
<protein>
    <submittedName>
        <fullName evidence="8">SNARE associated protein</fullName>
    </submittedName>
</protein>
<feature type="transmembrane region" description="Helical" evidence="6">
    <location>
        <begin position="184"/>
        <end position="204"/>
    </location>
</feature>
<evidence type="ECO:0000256" key="4">
    <source>
        <dbReference type="ARBA" id="ARBA00022989"/>
    </source>
</evidence>
<feature type="transmembrane region" description="Helical" evidence="6">
    <location>
        <begin position="152"/>
        <end position="172"/>
    </location>
</feature>
<evidence type="ECO:0000313" key="8">
    <source>
        <dbReference type="EMBL" id="EQD52564.1"/>
    </source>
</evidence>
<keyword evidence="4 6" id="KW-1133">Transmembrane helix</keyword>
<feature type="transmembrane region" description="Helical" evidence="6">
    <location>
        <begin position="126"/>
        <end position="145"/>
    </location>
</feature>
<keyword evidence="3 6" id="KW-0812">Transmembrane</keyword>
<dbReference type="PANTHER" id="PTHR30353:SF0">
    <property type="entry name" value="TRANSMEMBRANE PROTEIN"/>
    <property type="match status" value="1"/>
</dbReference>